<dbReference type="EMBL" id="CM041552">
    <property type="protein sequence ID" value="KAI3354604.1"/>
    <property type="molecule type" value="Genomic_DNA"/>
</dbReference>
<proteinExistence type="predicted"/>
<protein>
    <submittedName>
        <fullName evidence="1">Uncharacterized protein</fullName>
    </submittedName>
</protein>
<reference evidence="1" key="1">
    <citation type="submission" date="2022-04" db="EMBL/GenBank/DDBJ databases">
        <title>Jade perch genome.</title>
        <authorList>
            <person name="Chao B."/>
        </authorList>
    </citation>
    <scope>NUCLEOTIDE SEQUENCE</scope>
    <source>
        <strain evidence="1">CB-2022</strain>
    </source>
</reference>
<keyword evidence="2" id="KW-1185">Reference proteome</keyword>
<dbReference type="Proteomes" id="UP000831701">
    <property type="component" value="Chromosome 22"/>
</dbReference>
<gene>
    <name evidence="1" type="ORF">L3Q82_019108</name>
</gene>
<accession>A0ACB8VGB6</accession>
<evidence type="ECO:0000313" key="2">
    <source>
        <dbReference type="Proteomes" id="UP000831701"/>
    </source>
</evidence>
<name>A0ACB8VGB6_9TELE</name>
<organism evidence="1 2">
    <name type="scientific">Scortum barcoo</name>
    <name type="common">barcoo grunter</name>
    <dbReference type="NCBI Taxonomy" id="214431"/>
    <lineage>
        <taxon>Eukaryota</taxon>
        <taxon>Metazoa</taxon>
        <taxon>Chordata</taxon>
        <taxon>Craniata</taxon>
        <taxon>Vertebrata</taxon>
        <taxon>Euteleostomi</taxon>
        <taxon>Actinopterygii</taxon>
        <taxon>Neopterygii</taxon>
        <taxon>Teleostei</taxon>
        <taxon>Neoteleostei</taxon>
        <taxon>Acanthomorphata</taxon>
        <taxon>Eupercaria</taxon>
        <taxon>Centrarchiformes</taxon>
        <taxon>Terapontoidei</taxon>
        <taxon>Terapontidae</taxon>
        <taxon>Scortum</taxon>
    </lineage>
</organism>
<evidence type="ECO:0000313" key="1">
    <source>
        <dbReference type="EMBL" id="KAI3354604.1"/>
    </source>
</evidence>
<sequence>MKRAHLPPPILTTFYRSTVESILTNCISVWCGGCTAADWRTVRRVVRTAEKIIGSSLPSSVQDIAPQRCVSRARIIIKDASHPHHGLVSPVEHITVVFRALPLLFPSSTMPPKKLGSTSEALFHVLATSEDPDGFLLQRPLSSPVLLVSEDNCMIAIGNTPVTTFTMDRRNEGLLYLMAYYYALHMTYPKCISTLLSVLQTEVDPDLDAFPPPYAPGQPELQIPDAPQADPPPTQPRSRPPTSPKPKTRRPKASVELPEPPPRASRRCWLRSPDTPDAEGTD</sequence>
<comment type="caution">
    <text evidence="1">The sequence shown here is derived from an EMBL/GenBank/DDBJ whole genome shotgun (WGS) entry which is preliminary data.</text>
</comment>